<dbReference type="PANTHER" id="PTHR36423:SF2">
    <property type="entry name" value="AFR070WP"/>
    <property type="match status" value="1"/>
</dbReference>
<keyword evidence="2" id="KW-1185">Reference proteome</keyword>
<dbReference type="PANTHER" id="PTHR36423">
    <property type="entry name" value="AFR070WP"/>
    <property type="match status" value="1"/>
</dbReference>
<dbReference type="RefSeq" id="WP_161339860.1">
    <property type="nucleotide sequence ID" value="NZ_JBHSDG010000003.1"/>
</dbReference>
<gene>
    <name evidence="1" type="ORF">GQF03_13690</name>
</gene>
<dbReference type="Pfam" id="PF08883">
    <property type="entry name" value="DOPA_dioxygen"/>
    <property type="match status" value="1"/>
</dbReference>
<dbReference type="InterPro" id="IPR014980">
    <property type="entry name" value="DOPA_dioxygen"/>
</dbReference>
<reference evidence="1 2" key="1">
    <citation type="journal article" date="2014" name="Int. J. Syst. Evol. Microbiol.">
        <title>Sneathiella chungangensis sp. nov., isolated from a marine sand, and emended description of the genus Sneathiella.</title>
        <authorList>
            <person name="Siamphan C."/>
            <person name="Kim H."/>
            <person name="Lee J.S."/>
            <person name="Kim W."/>
        </authorList>
    </citation>
    <scope>NUCLEOTIDE SEQUENCE [LARGE SCALE GENOMIC DNA]</scope>
    <source>
        <strain evidence="1 2">KCTC 32476</strain>
    </source>
</reference>
<dbReference type="PIRSF" id="PIRSF028139">
    <property type="entry name" value="DOPA-diox_rel_Mll2280"/>
    <property type="match status" value="1"/>
</dbReference>
<sequence length="116" mass="13141">MAKDAAQLITGYHAHVYYQPETKAAAGEIRDQLGERFDVTLGRWHDAPVGPHPISMYQVVFAVTEFSKIVPWLMLNRQGLDILVHPETGNDLEDHRDNALWLGEKLKLNLAMFETA</sequence>
<keyword evidence="1" id="KW-0223">Dioxygenase</keyword>
<dbReference type="SUPFAM" id="SSF143410">
    <property type="entry name" value="DOPA-like"/>
    <property type="match status" value="1"/>
</dbReference>
<proteinExistence type="predicted"/>
<keyword evidence="1" id="KW-0560">Oxidoreductase</keyword>
<accession>A0A845MI98</accession>
<dbReference type="OrthoDB" id="572228at2"/>
<evidence type="ECO:0000313" key="1">
    <source>
        <dbReference type="EMBL" id="MZR23385.1"/>
    </source>
</evidence>
<evidence type="ECO:0000313" key="2">
    <source>
        <dbReference type="Proteomes" id="UP000445696"/>
    </source>
</evidence>
<dbReference type="Gene3D" id="3.30.70.1240">
    <property type="entry name" value="DOPA-like domains"/>
    <property type="match status" value="1"/>
</dbReference>
<organism evidence="1 2">
    <name type="scientific">Sneathiella chungangensis</name>
    <dbReference type="NCBI Taxonomy" id="1418234"/>
    <lineage>
        <taxon>Bacteria</taxon>
        <taxon>Pseudomonadati</taxon>
        <taxon>Pseudomonadota</taxon>
        <taxon>Alphaproteobacteria</taxon>
        <taxon>Sneathiellales</taxon>
        <taxon>Sneathiellaceae</taxon>
        <taxon>Sneathiella</taxon>
    </lineage>
</organism>
<dbReference type="GO" id="GO:0051213">
    <property type="term" value="F:dioxygenase activity"/>
    <property type="evidence" value="ECO:0007669"/>
    <property type="project" value="UniProtKB-KW"/>
</dbReference>
<comment type="caution">
    <text evidence="1">The sequence shown here is derived from an EMBL/GenBank/DDBJ whole genome shotgun (WGS) entry which is preliminary data.</text>
</comment>
<dbReference type="AlphaFoldDB" id="A0A845MI98"/>
<dbReference type="EMBL" id="WTVA01000015">
    <property type="protein sequence ID" value="MZR23385.1"/>
    <property type="molecule type" value="Genomic_DNA"/>
</dbReference>
<dbReference type="Proteomes" id="UP000445696">
    <property type="component" value="Unassembled WGS sequence"/>
</dbReference>
<protein>
    <submittedName>
        <fullName evidence="1">4,5-dioxygenase</fullName>
    </submittedName>
</protein>
<name>A0A845MI98_9PROT</name>
<dbReference type="InterPro" id="IPR023389">
    <property type="entry name" value="DOPA-like_sf"/>
</dbReference>